<dbReference type="Proteomes" id="UP000815677">
    <property type="component" value="Unassembled WGS sequence"/>
</dbReference>
<feature type="compositionally biased region" description="Basic residues" evidence="1">
    <location>
        <begin position="18"/>
        <end position="31"/>
    </location>
</feature>
<evidence type="ECO:0000256" key="1">
    <source>
        <dbReference type="SAM" id="MobiDB-lite"/>
    </source>
</evidence>
<accession>A0ABQ0LCA4</accession>
<sequence length="178" mass="20356">MYPTCTLSSHPPPCRARWPPRPRRRRIRRRPVVSTAPSTPPPDDEDKTVLVDKSDEVRRASFATERLLTQQQTRDPFFAATGDAKPEPETAEDDDDGLTEDKYPRLKSILDRSMTYRSVFKTQMEPVRRQESAKKRPAKRGRPSKTVTEEMEEAPEGVRQYALVTGGKLKDYQLEGLA</sequence>
<protein>
    <submittedName>
        <fullName evidence="2">Uncharacterized protein</fullName>
    </submittedName>
</protein>
<dbReference type="EMBL" id="DF844271">
    <property type="protein sequence ID" value="GAT48129.1"/>
    <property type="molecule type" value="Genomic_DNA"/>
</dbReference>
<name>A0ABQ0LCA4_MYCCL</name>
<proteinExistence type="predicted"/>
<keyword evidence="3" id="KW-1185">Reference proteome</keyword>
<reference evidence="2" key="1">
    <citation type="submission" date="2014-09" db="EMBL/GenBank/DDBJ databases">
        <title>Genome sequence of the luminous mushroom Mycena chlorophos for searching fungal bioluminescence genes.</title>
        <authorList>
            <person name="Tanaka Y."/>
            <person name="Kasuga D."/>
            <person name="Oba Y."/>
            <person name="Hase S."/>
            <person name="Sato K."/>
            <person name="Oba Y."/>
            <person name="Sakakibara Y."/>
        </authorList>
    </citation>
    <scope>NUCLEOTIDE SEQUENCE</scope>
</reference>
<feature type="compositionally biased region" description="Acidic residues" evidence="1">
    <location>
        <begin position="89"/>
        <end position="98"/>
    </location>
</feature>
<evidence type="ECO:0000313" key="2">
    <source>
        <dbReference type="EMBL" id="GAT48129.1"/>
    </source>
</evidence>
<feature type="compositionally biased region" description="Basic and acidic residues" evidence="1">
    <location>
        <begin position="47"/>
        <end position="59"/>
    </location>
</feature>
<organism evidence="2 3">
    <name type="scientific">Mycena chlorophos</name>
    <name type="common">Agaric fungus</name>
    <name type="synonym">Agaricus chlorophos</name>
    <dbReference type="NCBI Taxonomy" id="658473"/>
    <lineage>
        <taxon>Eukaryota</taxon>
        <taxon>Fungi</taxon>
        <taxon>Dikarya</taxon>
        <taxon>Basidiomycota</taxon>
        <taxon>Agaricomycotina</taxon>
        <taxon>Agaricomycetes</taxon>
        <taxon>Agaricomycetidae</taxon>
        <taxon>Agaricales</taxon>
        <taxon>Marasmiineae</taxon>
        <taxon>Mycenaceae</taxon>
        <taxon>Mycena</taxon>
    </lineage>
</organism>
<gene>
    <name evidence="2" type="ORF">MCHLO_05562</name>
</gene>
<feature type="region of interest" description="Disordered" evidence="1">
    <location>
        <begin position="1"/>
        <end position="101"/>
    </location>
</feature>
<feature type="region of interest" description="Disordered" evidence="1">
    <location>
        <begin position="120"/>
        <end position="156"/>
    </location>
</feature>
<evidence type="ECO:0000313" key="3">
    <source>
        <dbReference type="Proteomes" id="UP000815677"/>
    </source>
</evidence>